<sequence length="47" mass="5174">MHYARWVDRCSLYIAPAQAVRTQSFTHIATVADLALVLASPSAMRLA</sequence>
<protein>
    <submittedName>
        <fullName evidence="1">Uncharacterized protein</fullName>
    </submittedName>
</protein>
<dbReference type="Proteomes" id="UP000405357">
    <property type="component" value="Unassembled WGS sequence"/>
</dbReference>
<proteinExistence type="predicted"/>
<dbReference type="EMBL" id="CABPSG010000001">
    <property type="protein sequence ID" value="VVD59834.1"/>
    <property type="molecule type" value="Genomic_DNA"/>
</dbReference>
<name>A0ABY6VKX5_9BURK</name>
<organism evidence="1 2">
    <name type="scientific">Pandoraea soli</name>
    <dbReference type="NCBI Taxonomy" id="2508293"/>
    <lineage>
        <taxon>Bacteria</taxon>
        <taxon>Pseudomonadati</taxon>
        <taxon>Pseudomonadota</taxon>
        <taxon>Betaproteobacteria</taxon>
        <taxon>Burkholderiales</taxon>
        <taxon>Burkholderiaceae</taxon>
        <taxon>Pandoraea</taxon>
    </lineage>
</organism>
<comment type="caution">
    <text evidence="1">The sequence shown here is derived from an EMBL/GenBank/DDBJ whole genome shotgun (WGS) entry which is preliminary data.</text>
</comment>
<evidence type="ECO:0000313" key="2">
    <source>
        <dbReference type="Proteomes" id="UP000405357"/>
    </source>
</evidence>
<gene>
    <name evidence="1" type="ORF">PSO31014_00041</name>
</gene>
<reference evidence="1 2" key="1">
    <citation type="submission" date="2019-08" db="EMBL/GenBank/DDBJ databases">
        <authorList>
            <person name="Peeters C."/>
        </authorList>
    </citation>
    <scope>NUCLEOTIDE SEQUENCE [LARGE SCALE GENOMIC DNA]</scope>
    <source>
        <strain evidence="1 2">LMG 31014</strain>
    </source>
</reference>
<accession>A0ABY6VKX5</accession>
<keyword evidence="2" id="KW-1185">Reference proteome</keyword>
<evidence type="ECO:0000313" key="1">
    <source>
        <dbReference type="EMBL" id="VVD59834.1"/>
    </source>
</evidence>